<evidence type="ECO:0000256" key="2">
    <source>
        <dbReference type="ARBA" id="ARBA00022692"/>
    </source>
</evidence>
<dbReference type="PANTHER" id="PTHR30371:SF0">
    <property type="entry name" value="SEC-INDEPENDENT PROTEIN TRANSLOCASE PROTEIN TATC, CHLOROPLASTIC-RELATED"/>
    <property type="match status" value="1"/>
</dbReference>
<evidence type="ECO:0000256" key="4">
    <source>
        <dbReference type="ARBA" id="ARBA00022989"/>
    </source>
</evidence>
<sequence>MSPRKRLPLKGNPQKRMKLLDHFRELRNRAIVAAVALLIASVLGWFLYDDVLGLLQKPLDDIAAADGKTAMLNFAGVVSPFDMKIKISIFIGIILSAPVWLYEIWAFIMPGLHRKEKLYTIGFLGTALPLFLAGGALAFFALPNAVRTMGGLVPQGTSYIVPAQDYLSFVTVVIIAFGAAFVLPVLMVGLNMLDLLSARTIRRSWRWLVVLVFVFAAIATPTPDAVSMFYLVIPMLFMFFLAWLICAIIDRGRKKRRIADGTWVEPID</sequence>
<keyword evidence="6 7" id="KW-0472">Membrane</keyword>
<evidence type="ECO:0000256" key="1">
    <source>
        <dbReference type="ARBA" id="ARBA00004141"/>
    </source>
</evidence>
<dbReference type="AlphaFoldDB" id="A0A150H856"/>
<reference evidence="8 9" key="1">
    <citation type="submission" date="2016-01" db="EMBL/GenBank/DDBJ databases">
        <title>Use of Whole Genome Sequencing to ascertain that Brevibacterium massiliense (Roux, Raoult 2009) is a later heterotypic synonym of Brevibacterium ravenspurgense (Mages 2008).</title>
        <authorList>
            <person name="Bernier A.-M."/>
            <person name="Burdz T."/>
            <person name="Huynh C."/>
            <person name="Pachecho A.L."/>
            <person name="Wiebe D."/>
            <person name="Bonner C."/>
            <person name="Bernard K."/>
        </authorList>
    </citation>
    <scope>NUCLEOTIDE SEQUENCE [LARGE SCALE GENOMIC DNA]</scope>
    <source>
        <strain evidence="8 9">CCUG56047</strain>
    </source>
</reference>
<feature type="transmembrane region" description="Helical" evidence="7">
    <location>
        <begin position="26"/>
        <end position="48"/>
    </location>
</feature>
<evidence type="ECO:0000256" key="6">
    <source>
        <dbReference type="ARBA" id="ARBA00023136"/>
    </source>
</evidence>
<comment type="subcellular location">
    <subcellularLocation>
        <location evidence="7">Cell membrane</location>
        <topology evidence="7">Multi-pass membrane protein</topology>
    </subcellularLocation>
    <subcellularLocation>
        <location evidence="1">Membrane</location>
        <topology evidence="1">Multi-pass membrane protein</topology>
    </subcellularLocation>
</comment>
<feature type="transmembrane region" description="Helical" evidence="7">
    <location>
        <begin position="205"/>
        <end position="222"/>
    </location>
</feature>
<feature type="transmembrane region" description="Helical" evidence="7">
    <location>
        <begin position="87"/>
        <end position="108"/>
    </location>
</feature>
<proteinExistence type="inferred from homology"/>
<keyword evidence="4 7" id="KW-1133">Transmembrane helix</keyword>
<evidence type="ECO:0000256" key="3">
    <source>
        <dbReference type="ARBA" id="ARBA00022927"/>
    </source>
</evidence>
<dbReference type="GO" id="GO:0043953">
    <property type="term" value="P:protein transport by the Tat complex"/>
    <property type="evidence" value="ECO:0007669"/>
    <property type="project" value="UniProtKB-UniRule"/>
</dbReference>
<feature type="transmembrane region" description="Helical" evidence="7">
    <location>
        <begin position="120"/>
        <end position="146"/>
    </location>
</feature>
<comment type="function">
    <text evidence="7">Part of the twin-arginine translocation (Tat) system that transports large folded proteins containing a characteristic twin-arginine motif in their signal peptide across membranes. Together with TatB, TatC is part of a receptor directly interacting with Tat signal peptides.</text>
</comment>
<evidence type="ECO:0000313" key="8">
    <source>
        <dbReference type="EMBL" id="KXZ58211.1"/>
    </source>
</evidence>
<organism evidence="8 9">
    <name type="scientific">Brevibacterium ravenspurgense</name>
    <dbReference type="NCBI Taxonomy" id="479117"/>
    <lineage>
        <taxon>Bacteria</taxon>
        <taxon>Bacillati</taxon>
        <taxon>Actinomycetota</taxon>
        <taxon>Actinomycetes</taxon>
        <taxon>Micrococcales</taxon>
        <taxon>Brevibacteriaceae</taxon>
        <taxon>Brevibacterium</taxon>
    </lineage>
</organism>
<gene>
    <name evidence="8" type="primary">tatC2</name>
    <name evidence="7" type="synonym">tatC</name>
    <name evidence="8" type="ORF">Bravens_01249</name>
</gene>
<dbReference type="Pfam" id="PF00902">
    <property type="entry name" value="TatC"/>
    <property type="match status" value="1"/>
</dbReference>
<dbReference type="RefSeq" id="WP_019174995.1">
    <property type="nucleotide sequence ID" value="NZ_JAKRCZ010000001.1"/>
</dbReference>
<name>A0A150H856_9MICO</name>
<protein>
    <recommendedName>
        <fullName evidence="7">Sec-independent protein translocase protein TatC</fullName>
    </recommendedName>
</protein>
<comment type="similarity">
    <text evidence="7">Belongs to the TatC family.</text>
</comment>
<dbReference type="PANTHER" id="PTHR30371">
    <property type="entry name" value="SEC-INDEPENDENT PROTEIN TRANSLOCASE PROTEIN TATC"/>
    <property type="match status" value="1"/>
</dbReference>
<dbReference type="HAMAP" id="MF_00902">
    <property type="entry name" value="TatC"/>
    <property type="match status" value="1"/>
</dbReference>
<keyword evidence="3 7" id="KW-0653">Protein transport</keyword>
<evidence type="ECO:0000256" key="5">
    <source>
        <dbReference type="ARBA" id="ARBA00023010"/>
    </source>
</evidence>
<keyword evidence="9" id="KW-1185">Reference proteome</keyword>
<dbReference type="EMBL" id="LQQC01000010">
    <property type="protein sequence ID" value="KXZ58211.1"/>
    <property type="molecule type" value="Genomic_DNA"/>
</dbReference>
<comment type="subunit">
    <text evidence="7">The Tat system comprises two distinct complexes: a TatABC complex, containing multiple copies of TatA, TatB and TatC subunits, and a separate TatA complex, containing only TatA subunits. Substrates initially bind to the TatABC complex, which probably triggers association of the separate TatA complex to form the active translocon.</text>
</comment>
<feature type="transmembrane region" description="Helical" evidence="7">
    <location>
        <begin position="166"/>
        <end position="193"/>
    </location>
</feature>
<keyword evidence="5 7" id="KW-0811">Translocation</keyword>
<comment type="caution">
    <text evidence="8">The sequence shown here is derived from an EMBL/GenBank/DDBJ whole genome shotgun (WGS) entry which is preliminary data.</text>
</comment>
<accession>A0A150H856</accession>
<evidence type="ECO:0000313" key="9">
    <source>
        <dbReference type="Proteomes" id="UP000243589"/>
    </source>
</evidence>
<dbReference type="GO" id="GO:0065002">
    <property type="term" value="P:intracellular protein transmembrane transport"/>
    <property type="evidence" value="ECO:0007669"/>
    <property type="project" value="TreeGrafter"/>
</dbReference>
<dbReference type="PATRIC" id="fig|479117.4.peg.1244"/>
<evidence type="ECO:0000256" key="7">
    <source>
        <dbReference type="HAMAP-Rule" id="MF_00902"/>
    </source>
</evidence>
<keyword evidence="2 7" id="KW-0812">Transmembrane</keyword>
<dbReference type="InterPro" id="IPR002033">
    <property type="entry name" value="TatC"/>
</dbReference>
<keyword evidence="7" id="KW-0813">Transport</keyword>
<keyword evidence="7" id="KW-1003">Cell membrane</keyword>
<dbReference type="Proteomes" id="UP000243589">
    <property type="component" value="Unassembled WGS sequence"/>
</dbReference>
<feature type="transmembrane region" description="Helical" evidence="7">
    <location>
        <begin position="228"/>
        <end position="249"/>
    </location>
</feature>
<dbReference type="GO" id="GO:0033281">
    <property type="term" value="C:TAT protein transport complex"/>
    <property type="evidence" value="ECO:0007669"/>
    <property type="project" value="UniProtKB-UniRule"/>
</dbReference>
<dbReference type="NCBIfam" id="TIGR00945">
    <property type="entry name" value="tatC"/>
    <property type="match status" value="1"/>
</dbReference>
<dbReference type="PRINTS" id="PR01840">
    <property type="entry name" value="TATCFAMILY"/>
</dbReference>
<dbReference type="GO" id="GO:0009977">
    <property type="term" value="F:proton motive force dependent protein transmembrane transporter activity"/>
    <property type="evidence" value="ECO:0007669"/>
    <property type="project" value="TreeGrafter"/>
</dbReference>